<dbReference type="eggNOG" id="KOG2437">
    <property type="taxonomic scope" value="Eukaryota"/>
</dbReference>
<dbReference type="RefSeq" id="XP_004990669.1">
    <property type="nucleotide sequence ID" value="XM_004990612.1"/>
</dbReference>
<dbReference type="InterPro" id="IPR008979">
    <property type="entry name" value="Galactose-bd-like_sf"/>
</dbReference>
<name>F2UJM6_SALR5</name>
<dbReference type="InterPro" id="IPR010565">
    <property type="entry name" value="Muskelin_N"/>
</dbReference>
<dbReference type="Proteomes" id="UP000007799">
    <property type="component" value="Unassembled WGS sequence"/>
</dbReference>
<evidence type="ECO:0000256" key="2">
    <source>
        <dbReference type="ARBA" id="ARBA00022737"/>
    </source>
</evidence>
<dbReference type="GO" id="GO:0005737">
    <property type="term" value="C:cytoplasm"/>
    <property type="evidence" value="ECO:0007669"/>
    <property type="project" value="TreeGrafter"/>
</dbReference>
<dbReference type="InterPro" id="IPR006594">
    <property type="entry name" value="LisH"/>
</dbReference>
<dbReference type="PANTHER" id="PTHR15526">
    <property type="entry name" value="MUSKELIN"/>
    <property type="match status" value="1"/>
</dbReference>
<gene>
    <name evidence="5" type="ORF">PTSG_08419</name>
</gene>
<feature type="compositionally biased region" description="Acidic residues" evidence="3">
    <location>
        <begin position="721"/>
        <end position="742"/>
    </location>
</feature>
<evidence type="ECO:0000256" key="1">
    <source>
        <dbReference type="ARBA" id="ARBA00022441"/>
    </source>
</evidence>
<dbReference type="FunCoup" id="F2UJM6">
    <property type="interactions" value="973"/>
</dbReference>
<dbReference type="EMBL" id="GL832977">
    <property type="protein sequence ID" value="EGD77325.1"/>
    <property type="molecule type" value="Genomic_DNA"/>
</dbReference>
<dbReference type="OMA" id="NKQDYKH"/>
<keyword evidence="2" id="KW-0677">Repeat</keyword>
<proteinExistence type="predicted"/>
<dbReference type="OrthoDB" id="10052615at2759"/>
<dbReference type="PROSITE" id="PS50896">
    <property type="entry name" value="LISH"/>
    <property type="match status" value="1"/>
</dbReference>
<dbReference type="KEGG" id="sre:PTSG_08419"/>
<evidence type="ECO:0000256" key="3">
    <source>
        <dbReference type="SAM" id="MobiDB-lite"/>
    </source>
</evidence>
<evidence type="ECO:0000313" key="6">
    <source>
        <dbReference type="Proteomes" id="UP000007799"/>
    </source>
</evidence>
<dbReference type="InterPro" id="IPR015915">
    <property type="entry name" value="Kelch-typ_b-propeller"/>
</dbReference>
<dbReference type="SUPFAM" id="SSF117281">
    <property type="entry name" value="Kelch motif"/>
    <property type="match status" value="1"/>
</dbReference>
<accession>F2UJM6</accession>
<dbReference type="Gene3D" id="2.60.120.260">
    <property type="entry name" value="Galactose-binding domain-like"/>
    <property type="match status" value="1"/>
</dbReference>
<dbReference type="STRING" id="946362.F2UJM6"/>
<reference evidence="5" key="1">
    <citation type="submission" date="2009-08" db="EMBL/GenBank/DDBJ databases">
        <title>Annotation of Salpingoeca rosetta.</title>
        <authorList>
            <consortium name="The Broad Institute Genome Sequencing Platform"/>
            <person name="Russ C."/>
            <person name="Cuomo C."/>
            <person name="Burger G."/>
            <person name="Gray M.W."/>
            <person name="Holland P.W.H."/>
            <person name="King N."/>
            <person name="Lang F.B.F."/>
            <person name="Roger A.J."/>
            <person name="Ruiz-Trillo I."/>
            <person name="Young S.K."/>
            <person name="Zeng Q."/>
            <person name="Gargeya S."/>
            <person name="Alvarado L."/>
            <person name="Berlin A."/>
            <person name="Chapman S.B."/>
            <person name="Chen Z."/>
            <person name="Freedman E."/>
            <person name="Gellesch M."/>
            <person name="Goldberg J."/>
            <person name="Griggs A."/>
            <person name="Gujja S."/>
            <person name="Heilman E."/>
            <person name="Heiman D."/>
            <person name="Howarth C."/>
            <person name="Mehta T."/>
            <person name="Neiman D."/>
            <person name="Pearson M."/>
            <person name="Roberts A."/>
            <person name="Saif S."/>
            <person name="Shea T."/>
            <person name="Shenoy N."/>
            <person name="Sisk P."/>
            <person name="Stolte C."/>
            <person name="Sykes S."/>
            <person name="White J."/>
            <person name="Yandava C."/>
            <person name="Haas B."/>
            <person name="Nusbaum C."/>
            <person name="Birren B."/>
        </authorList>
    </citation>
    <scope>NUCLEOTIDE SEQUENCE [LARGE SCALE GENOMIC DNA]</scope>
    <source>
        <strain evidence="5">ATCC 50818</strain>
    </source>
</reference>
<dbReference type="Pfam" id="PF06588">
    <property type="entry name" value="Muskelin_N"/>
    <property type="match status" value="1"/>
</dbReference>
<feature type="region of interest" description="Disordered" evidence="3">
    <location>
        <begin position="705"/>
        <end position="750"/>
    </location>
</feature>
<organism evidence="6">
    <name type="scientific">Salpingoeca rosetta (strain ATCC 50818 / BSB-021)</name>
    <dbReference type="NCBI Taxonomy" id="946362"/>
    <lineage>
        <taxon>Eukaryota</taxon>
        <taxon>Choanoflagellata</taxon>
        <taxon>Craspedida</taxon>
        <taxon>Salpingoecidae</taxon>
        <taxon>Salpingoeca</taxon>
    </lineage>
</organism>
<dbReference type="SUPFAM" id="SSF49785">
    <property type="entry name" value="Galactose-binding domain-like"/>
    <property type="match status" value="1"/>
</dbReference>
<keyword evidence="6" id="KW-1185">Reference proteome</keyword>
<dbReference type="InterPro" id="IPR052456">
    <property type="entry name" value="CTLH_complex_component"/>
</dbReference>
<dbReference type="PANTHER" id="PTHR15526:SF5">
    <property type="entry name" value="MUSKELIN"/>
    <property type="match status" value="1"/>
</dbReference>
<evidence type="ECO:0000313" key="5">
    <source>
        <dbReference type="EMBL" id="EGD77325.1"/>
    </source>
</evidence>
<dbReference type="InParanoid" id="F2UJM6"/>
<protein>
    <recommendedName>
        <fullName evidence="4">Muskelin N-terminal domain-containing protein</fullName>
    </recommendedName>
</protein>
<evidence type="ECO:0000259" key="4">
    <source>
        <dbReference type="Pfam" id="PF06588"/>
    </source>
</evidence>
<dbReference type="GeneID" id="16071227"/>
<keyword evidence="1" id="KW-0880">Kelch repeat</keyword>
<sequence>MMSGQRRASKGAKKPEKHMLGYEVVGWSSYSAQFHPKNIKEDRPYDQSSRWSADISSAPQYVLLKLHSPALVKAVIFGKHEKDNNCNVRELKVLAGMQADKLDVIMHTGLQNDSRPETIPVDSVTLCQYIMVRPLRVWEVDFHISIWYIGLLGTEKPTAIKRHHKRVQQEATRLCLKHLRRSGYMDCFEQLLKKSKVQLEDTSVSALYSLLVQKGDFAAVEEMLTQLDTDKNIFNEYIESQPYQYEWKQLEPLNSFGLKAEADEKPSMRGGHQVVIDTTSRVMYLFGGWNGADELGDLWRYWIDENRWQCISDDALADGGPCARSCHRMCIDKDKKIYVLGRFAQHAHPQDFRVYDTVCDTWRTISRDTAGDGGPPLIFDHQLVYWRNKHAILAHGGKLCGRDQMYGGMYMFDIATSKWEKLFDANESAPISPRMAHSMFISEAESCVYIFGGQYDGHYRADLHRYDLIRRRATLLDADCTIKSHITVSFSQRVVFDADKREMRFLAGVEQHGEPRYLCDNVLYVCKLDTLAWEQVNFSQDQSDDVPCRRFGHQFVWDPVSKCHFLSAGNPGLVDSNRLRLSDLWSLRITRPARHDVLRKCVKLVRLHRYQELAGTDQLRAYRYLCGPLREAFAGEVMTHAALAKELFRAQSSTTTATATPATATGKDTAFERRTATFQYIMQYLPKSMREPDADLMDIVRLPPTAGRLGGAMSSGRTCSIDDDDDDDDDGDDDDDACDTTPDELHPRQS</sequence>
<dbReference type="Pfam" id="PF24681">
    <property type="entry name" value="Kelch_KLHDC2_KLHL20_DRC7"/>
    <property type="match status" value="1"/>
</dbReference>
<feature type="domain" description="Muskelin N-terminal" evidence="4">
    <location>
        <begin position="17"/>
        <end position="201"/>
    </location>
</feature>
<dbReference type="AlphaFoldDB" id="F2UJM6"/>
<dbReference type="Gene3D" id="2.120.10.80">
    <property type="entry name" value="Kelch-type beta propeller"/>
    <property type="match status" value="2"/>
</dbReference>